<dbReference type="InterPro" id="IPR039462">
    <property type="entry name" value="Nup159/Nup146_N"/>
</dbReference>
<evidence type="ECO:0000313" key="7">
    <source>
        <dbReference type="EMBL" id="KAK7605484.1"/>
    </source>
</evidence>
<feature type="coiled-coil region" evidence="4">
    <location>
        <begin position="646"/>
        <end position="673"/>
    </location>
</feature>
<dbReference type="Pfam" id="PF16755">
    <property type="entry name" value="Beta-prop_NUP159_NUP214"/>
    <property type="match status" value="1"/>
</dbReference>
<dbReference type="GO" id="GO:0005643">
    <property type="term" value="C:nuclear pore"/>
    <property type="evidence" value="ECO:0007669"/>
    <property type="project" value="TreeGrafter"/>
</dbReference>
<feature type="compositionally biased region" description="Polar residues" evidence="5">
    <location>
        <begin position="1670"/>
        <end position="1695"/>
    </location>
</feature>
<evidence type="ECO:0000256" key="5">
    <source>
        <dbReference type="SAM" id="MobiDB-lite"/>
    </source>
</evidence>
<protein>
    <recommendedName>
        <fullName evidence="6">Nucleoporin Nup159/Nup146 N-terminal domain-containing protein</fullName>
    </recommendedName>
</protein>
<comment type="caution">
    <text evidence="7">The sequence shown here is derived from an EMBL/GenBank/DDBJ whole genome shotgun (WGS) entry which is preliminary data.</text>
</comment>
<dbReference type="PANTHER" id="PTHR23193:SF46">
    <property type="entry name" value="NUCLEAR PORE COMPLEX PROTEIN NUP214"/>
    <property type="match status" value="1"/>
</dbReference>
<dbReference type="GO" id="GO:0008139">
    <property type="term" value="F:nuclear localization sequence binding"/>
    <property type="evidence" value="ECO:0007669"/>
    <property type="project" value="TreeGrafter"/>
</dbReference>
<keyword evidence="2" id="KW-0813">Transport</keyword>
<dbReference type="Proteomes" id="UP001367676">
    <property type="component" value="Unassembled WGS sequence"/>
</dbReference>
<keyword evidence="4" id="KW-0175">Coiled coil</keyword>
<dbReference type="InterPro" id="IPR015943">
    <property type="entry name" value="WD40/YVTN_repeat-like_dom_sf"/>
</dbReference>
<sequence>MATTAPAPVDCQILQFKQLCKLQTCPDRSKKVYQNPTQLIATCSLYGLTFVGERSGLKIIVSSQIFENNLGGLNPKNVIKNYLHKNITLPSAPSHIDINSDQQFLSVAFCKNEAPFLRVYETRTLLENTPVVLSEVRLSPASNAYVTDLSWNPAVSNMLTCCISDRTLSVYTFNSNGSFEVKSLPKESNSLCVCWSPKGKQLVVGNDNGYLTQYLPELKAMKNYPPPSNIFDKPCSLCSIKWLSNFQFIGVYKLQTPNEEDGDSKTSVIIINTSKNEPVTYINYEDICFSSGIERPCQFYFIHVAPWNMIFVASSNAVEVSVLKQQHDSISWCQWVLEDSARITLPMSGVNETFPVGIAVDYSSPIQSPIGDNFVPMPIISVLTCEGLLCLYVVNYLDPNAPNICVKPPFEPQLQYFTNNEVTTEEEVIPAQRTVPVSSVIAFSPSQPPIISNEPVATASISKPVDIRNTASAATSKVSKSDLQAKARQEYLKRFRKVASTFENDLSEIKEIVDSISVENSGRVLPNARLENLKTDARRLIKLKSEISDEIDSIKISLVEIFACIQDIKTKYIQITNPSYRTLLGAQDSDPVNATNLKNIENNINYVESQLEKANQQLDEFWCKYNEHSSPTRMKIPILDSVYETMMRQQKILKILELQADKIQKKIAAVKCQAKSSQWMQNKQNLNAFASRAFDDITLAEFTQKALNIKGDYCENLASNNAKSLARKFSLEHARRFHISNSKLFKLQELHSGISVTHTQSSRLQRLKKKSLILLSRSTYGDESTTEDDDDIVTSIPSGPVRQNAEESHLRLVSPVSSDGDNILDQASVLGYPNSRSIVSSTPVKSSDKYVAPRFPIEPPINVEVSLPFPATTRTASLISIPKTESNRLFASATITLPTQTKPKDNQLPILSPLASFSSNVITTSAATTSDLKPSVSAPAVSKDASSFSFFKNFTTNTTSTESSAPKPLLVGKVTITPIGGAGSDVTISTAPLQTPSLFAKSPSTTSKPVSTAAGSFFGGLLGPTTSSVSIPSTFFSNAPASSTPVANATSSAPVSIFSGNKLGSSSGSLFDSTGSVTSSSNLPAVSSAMKVGPLSSASGLNVGSSSSIASGPKITPMSAISLATTNVTATPVVNSNVSITVANTSASTIFGGTGSMFGKVSSSAASSLNFGSILPPTTSFFGTSSQQTPAGSTTASTDKKTSAFSTFNFGSKLPENTSVTVTELPADNSPSDGNDAEKENETVTILPVTTVGGTIDTSSAAQTFSFASINAPAFAPAKTNLFSTPLSSSTGLTVSSFASTTSSPPLAAAAAATTSDSQSLLSGILSSKSASPAVTGDGSGGNLFQAVAAISEASLPTAAATSPIAPTITPPPAAVTIEPVTPAPSPPAATSIPASAATDVTSPVVSSAFDSKGSFFDGLSLGATTTTSAPSSSIFGKPSTGGSSVFAGNLFGQSTPQGTAAGETKSIFGGPSLFVANSATSPENQNLFGTAGTVPFSENQTTSVFGGSSVFGSTPSFGNTSVNPAPQATNAFGSSSGGMLFPGGPNSGFSSPTNSLFQNNTGGFGSPASFGGNMPQTQNAGGFGSPPSFSGSFNKNAFASFGGAATFGGAPAFGGSPSKVFGGTAPNQGAFGTTAPQQATTFENLATENTMTFGNLAQQRTPGFGSPTFGATNQPSFGQPSQPSFGGTSFSNWR</sequence>
<comment type="subcellular location">
    <subcellularLocation>
        <location evidence="1">Nucleus</location>
    </subcellularLocation>
</comment>
<keyword evidence="8" id="KW-1185">Reference proteome</keyword>
<dbReference type="GO" id="GO:0006405">
    <property type="term" value="P:RNA export from nucleus"/>
    <property type="evidence" value="ECO:0007669"/>
    <property type="project" value="TreeGrafter"/>
</dbReference>
<dbReference type="Gene3D" id="2.130.10.10">
    <property type="entry name" value="YVTN repeat-like/Quinoprotein amine dehydrogenase"/>
    <property type="match status" value="1"/>
</dbReference>
<keyword evidence="3" id="KW-0539">Nucleus</keyword>
<name>A0AAN9TUE7_9HEMI</name>
<organism evidence="7 8">
    <name type="scientific">Parthenolecanium corni</name>
    <dbReference type="NCBI Taxonomy" id="536013"/>
    <lineage>
        <taxon>Eukaryota</taxon>
        <taxon>Metazoa</taxon>
        <taxon>Ecdysozoa</taxon>
        <taxon>Arthropoda</taxon>
        <taxon>Hexapoda</taxon>
        <taxon>Insecta</taxon>
        <taxon>Pterygota</taxon>
        <taxon>Neoptera</taxon>
        <taxon>Paraneoptera</taxon>
        <taxon>Hemiptera</taxon>
        <taxon>Sternorrhyncha</taxon>
        <taxon>Coccoidea</taxon>
        <taxon>Coccidae</taxon>
        <taxon>Parthenolecanium</taxon>
    </lineage>
</organism>
<evidence type="ECO:0000256" key="2">
    <source>
        <dbReference type="ARBA" id="ARBA00022448"/>
    </source>
</evidence>
<accession>A0AAN9TUE7</accession>
<evidence type="ECO:0000256" key="4">
    <source>
        <dbReference type="SAM" id="Coils"/>
    </source>
</evidence>
<feature type="domain" description="Nucleoporin Nup159/Nup146 N-terminal" evidence="6">
    <location>
        <begin position="84"/>
        <end position="389"/>
    </location>
</feature>
<evidence type="ECO:0000256" key="1">
    <source>
        <dbReference type="ARBA" id="ARBA00004123"/>
    </source>
</evidence>
<dbReference type="InterPro" id="IPR026054">
    <property type="entry name" value="Nucleoporin"/>
</dbReference>
<dbReference type="EMBL" id="JBBCAQ010000002">
    <property type="protein sequence ID" value="KAK7605484.1"/>
    <property type="molecule type" value="Genomic_DNA"/>
</dbReference>
<dbReference type="GO" id="GO:0006606">
    <property type="term" value="P:protein import into nucleus"/>
    <property type="evidence" value="ECO:0007669"/>
    <property type="project" value="TreeGrafter"/>
</dbReference>
<reference evidence="7 8" key="1">
    <citation type="submission" date="2024-03" db="EMBL/GenBank/DDBJ databases">
        <title>Adaptation during the transition from Ophiocordyceps entomopathogen to insect associate is accompanied by gene loss and intensified selection.</title>
        <authorList>
            <person name="Ward C.M."/>
            <person name="Onetto C.A."/>
            <person name="Borneman A.R."/>
        </authorList>
    </citation>
    <scope>NUCLEOTIDE SEQUENCE [LARGE SCALE GENOMIC DNA]</scope>
    <source>
        <strain evidence="7">AWRI1</strain>
        <tissue evidence="7">Single Adult Female</tissue>
    </source>
</reference>
<dbReference type="GO" id="GO:0017056">
    <property type="term" value="F:structural constituent of nuclear pore"/>
    <property type="evidence" value="ECO:0007669"/>
    <property type="project" value="TreeGrafter"/>
</dbReference>
<evidence type="ECO:0000259" key="6">
    <source>
        <dbReference type="Pfam" id="PF16755"/>
    </source>
</evidence>
<proteinExistence type="predicted"/>
<feature type="region of interest" description="Disordered" evidence="5">
    <location>
        <begin position="1658"/>
        <end position="1695"/>
    </location>
</feature>
<evidence type="ECO:0000313" key="8">
    <source>
        <dbReference type="Proteomes" id="UP001367676"/>
    </source>
</evidence>
<dbReference type="SUPFAM" id="SSF117289">
    <property type="entry name" value="Nucleoporin domain"/>
    <property type="match status" value="1"/>
</dbReference>
<evidence type="ECO:0000256" key="3">
    <source>
        <dbReference type="ARBA" id="ARBA00023242"/>
    </source>
</evidence>
<feature type="region of interest" description="Disordered" evidence="5">
    <location>
        <begin position="1374"/>
        <end position="1395"/>
    </location>
</feature>
<gene>
    <name evidence="7" type="ORF">V9T40_007342</name>
</gene>
<dbReference type="PANTHER" id="PTHR23193">
    <property type="entry name" value="NUCLEAR PORE COMPLEX PROTEIN NUP"/>
    <property type="match status" value="1"/>
</dbReference>